<dbReference type="AlphaFoldDB" id="A0A6C0U4K8"/>
<dbReference type="InterPro" id="IPR003749">
    <property type="entry name" value="ThiS/MoaD-like"/>
</dbReference>
<evidence type="ECO:0000313" key="5">
    <source>
        <dbReference type="Proteomes" id="UP000477680"/>
    </source>
</evidence>
<dbReference type="EMBL" id="CP048711">
    <property type="protein sequence ID" value="QIB67090.1"/>
    <property type="molecule type" value="Genomic_DNA"/>
</dbReference>
<dbReference type="NCBIfam" id="TIGR01682">
    <property type="entry name" value="moaD"/>
    <property type="match status" value="1"/>
</dbReference>
<dbReference type="RefSeq" id="WP_163496518.1">
    <property type="nucleotide sequence ID" value="NZ_CP048711.1"/>
</dbReference>
<evidence type="ECO:0000256" key="1">
    <source>
        <dbReference type="ARBA" id="ARBA00022741"/>
    </source>
</evidence>
<dbReference type="Proteomes" id="UP000477680">
    <property type="component" value="Chromosome"/>
</dbReference>
<sequence>MLTLQLRFFARVREELDCAALELPWQAELATLDELQHALAQRGEAWRRVLAQDNLIRAVNHTVADGDTALQPGDEIAFYPPVTGG</sequence>
<dbReference type="Pfam" id="PF02597">
    <property type="entry name" value="ThiS"/>
    <property type="match status" value="1"/>
</dbReference>
<dbReference type="InterPro" id="IPR012675">
    <property type="entry name" value="Beta-grasp_dom_sf"/>
</dbReference>
<dbReference type="GO" id="GO:0000166">
    <property type="term" value="F:nucleotide binding"/>
    <property type="evidence" value="ECO:0007669"/>
    <property type="project" value="UniProtKB-KW"/>
</dbReference>
<organism evidence="4 5">
    <name type="scientific">Kineobactrum salinum</name>
    <dbReference type="NCBI Taxonomy" id="2708301"/>
    <lineage>
        <taxon>Bacteria</taxon>
        <taxon>Pseudomonadati</taxon>
        <taxon>Pseudomonadota</taxon>
        <taxon>Gammaproteobacteria</taxon>
        <taxon>Cellvibrionales</taxon>
        <taxon>Halieaceae</taxon>
        <taxon>Kineobactrum</taxon>
    </lineage>
</organism>
<proteinExistence type="inferred from homology"/>
<keyword evidence="5" id="KW-1185">Reference proteome</keyword>
<evidence type="ECO:0000256" key="2">
    <source>
        <dbReference type="ARBA" id="ARBA00024200"/>
    </source>
</evidence>
<dbReference type="PANTHER" id="PTHR33359">
    <property type="entry name" value="MOLYBDOPTERIN SYNTHASE SULFUR CARRIER SUBUNIT"/>
    <property type="match status" value="1"/>
</dbReference>
<gene>
    <name evidence="4" type="primary">moaD</name>
    <name evidence="4" type="ORF">G3T16_18515</name>
</gene>
<dbReference type="InterPro" id="IPR044672">
    <property type="entry name" value="MOCS2A"/>
</dbReference>
<accession>A0A6C0U4K8</accession>
<name>A0A6C0U4K8_9GAMM</name>
<dbReference type="CDD" id="cd00754">
    <property type="entry name" value="Ubl_MoaD"/>
    <property type="match status" value="1"/>
</dbReference>
<evidence type="ECO:0000313" key="4">
    <source>
        <dbReference type="EMBL" id="QIB67090.1"/>
    </source>
</evidence>
<dbReference type="GO" id="GO:0006777">
    <property type="term" value="P:Mo-molybdopterin cofactor biosynthetic process"/>
    <property type="evidence" value="ECO:0007669"/>
    <property type="project" value="InterPro"/>
</dbReference>
<dbReference type="Gene3D" id="3.10.20.30">
    <property type="match status" value="1"/>
</dbReference>
<dbReference type="SUPFAM" id="SSF54285">
    <property type="entry name" value="MoaD/ThiS"/>
    <property type="match status" value="1"/>
</dbReference>
<protein>
    <recommendedName>
        <fullName evidence="3">Molybdopterin synthase sulfur carrier subunit</fullName>
    </recommendedName>
</protein>
<evidence type="ECO:0000256" key="3">
    <source>
        <dbReference type="ARBA" id="ARBA00024247"/>
    </source>
</evidence>
<dbReference type="GO" id="GO:1990133">
    <property type="term" value="C:molybdopterin adenylyltransferase complex"/>
    <property type="evidence" value="ECO:0007669"/>
    <property type="project" value="TreeGrafter"/>
</dbReference>
<keyword evidence="1" id="KW-0547">Nucleotide-binding</keyword>
<dbReference type="PANTHER" id="PTHR33359:SF1">
    <property type="entry name" value="MOLYBDOPTERIN SYNTHASE SULFUR CARRIER SUBUNIT"/>
    <property type="match status" value="1"/>
</dbReference>
<reference evidence="4 5" key="1">
    <citation type="submission" date="2020-02" db="EMBL/GenBank/DDBJ databases">
        <title>Genome sequencing for Kineobactrum sp. M2.</title>
        <authorList>
            <person name="Park S.-J."/>
        </authorList>
    </citation>
    <scope>NUCLEOTIDE SEQUENCE [LARGE SCALE GENOMIC DNA]</scope>
    <source>
        <strain evidence="4 5">M2</strain>
    </source>
</reference>
<dbReference type="InterPro" id="IPR016155">
    <property type="entry name" value="Mopterin_synth/thiamin_S_b"/>
</dbReference>
<comment type="similarity">
    <text evidence="2">Belongs to the MoaD family.</text>
</comment>
<dbReference type="KEGG" id="kim:G3T16_18515"/>